<evidence type="ECO:0000313" key="4">
    <source>
        <dbReference type="Proteomes" id="UP000007954"/>
    </source>
</evidence>
<organism evidence="3 4">
    <name type="scientific">Haloquadratum walsbyi (strain DSM 16854 / JCM 12705 / C23)</name>
    <dbReference type="NCBI Taxonomy" id="768065"/>
    <lineage>
        <taxon>Archaea</taxon>
        <taxon>Methanobacteriati</taxon>
        <taxon>Methanobacteriota</taxon>
        <taxon>Stenosarchaea group</taxon>
        <taxon>Halobacteria</taxon>
        <taxon>Halobacteriales</taxon>
        <taxon>Haloferacaceae</taxon>
        <taxon>Haloquadratum</taxon>
    </lineage>
</organism>
<dbReference type="EMBL" id="FR746099">
    <property type="protein sequence ID" value="CCC40413.1"/>
    <property type="molecule type" value="Genomic_DNA"/>
</dbReference>
<keyword evidence="2" id="KW-0472">Membrane</keyword>
<evidence type="ECO:0000256" key="2">
    <source>
        <dbReference type="SAM" id="Phobius"/>
    </source>
</evidence>
<gene>
    <name evidence="3" type="ordered locus">Hqrw_2574</name>
</gene>
<feature type="transmembrane region" description="Helical" evidence="2">
    <location>
        <begin position="42"/>
        <end position="61"/>
    </location>
</feature>
<name>G0LKX3_HALWC</name>
<dbReference type="Proteomes" id="UP000007954">
    <property type="component" value="Chromosome"/>
</dbReference>
<accession>G0LKX3</accession>
<keyword evidence="2" id="KW-1133">Transmembrane helix</keyword>
<proteinExistence type="predicted"/>
<protein>
    <submittedName>
        <fullName evidence="3">Uncharacterized protein</fullName>
    </submittedName>
</protein>
<dbReference type="RefSeq" id="WP_014556041.1">
    <property type="nucleotide sequence ID" value="NC_017459.1"/>
</dbReference>
<dbReference type="AlphaFoldDB" id="G0LKX3"/>
<keyword evidence="2" id="KW-0812">Transmembrane</keyword>
<feature type="transmembrane region" description="Helical" evidence="2">
    <location>
        <begin position="73"/>
        <end position="92"/>
    </location>
</feature>
<reference evidence="3 4" key="1">
    <citation type="journal article" date="2011" name="PLoS ONE">
        <title>Haloquadratum walsbyi: limited diversity in a global pond.</title>
        <authorList>
            <person name="Dyall-Smith M."/>
            <person name="Pfeiffer F."/>
            <person name="Klee K."/>
            <person name="Palm P."/>
            <person name="Gross K."/>
            <person name="Schuster S.C."/>
            <person name="Rampp M."/>
            <person name="Oesterhelt D."/>
        </authorList>
    </citation>
    <scope>NUCLEOTIDE SEQUENCE [LARGE SCALE GENOMIC DNA]</scope>
    <source>
        <strain evidence="4">DSM 16854 / JCM 12705 / C23</strain>
    </source>
</reference>
<feature type="compositionally biased region" description="Acidic residues" evidence="1">
    <location>
        <begin position="1"/>
        <end position="19"/>
    </location>
</feature>
<evidence type="ECO:0000256" key="1">
    <source>
        <dbReference type="SAM" id="MobiDB-lite"/>
    </source>
</evidence>
<feature type="region of interest" description="Disordered" evidence="1">
    <location>
        <begin position="1"/>
        <end position="34"/>
    </location>
</feature>
<dbReference type="GeneID" id="12447296"/>
<dbReference type="KEGG" id="hwc:Hqrw_2574"/>
<dbReference type="HOGENOM" id="CLU_2406285_0_0_2"/>
<evidence type="ECO:0000313" key="3">
    <source>
        <dbReference type="EMBL" id="CCC40413.1"/>
    </source>
</evidence>
<sequence length="96" mass="10267">MPDEQSEDIEEYLDPDLDSDLSSTTSQRDDKPLPGPFSLTQLVGGIHLLTAAAVTPFLWIAYQNGNLPQMASLGGLMILIIIAGAAASRIAARRVD</sequence>